<accession>A0ABQ1R2I9</accession>
<feature type="transmembrane region" description="Helical" evidence="1">
    <location>
        <begin position="310"/>
        <end position="330"/>
    </location>
</feature>
<feature type="transmembrane region" description="Helical" evidence="1">
    <location>
        <begin position="240"/>
        <end position="263"/>
    </location>
</feature>
<organism evidence="4 5">
    <name type="scientific">Lacimicrobium alkaliphilum</name>
    <dbReference type="NCBI Taxonomy" id="1526571"/>
    <lineage>
        <taxon>Bacteria</taxon>
        <taxon>Pseudomonadati</taxon>
        <taxon>Pseudomonadota</taxon>
        <taxon>Gammaproteobacteria</taxon>
        <taxon>Alteromonadales</taxon>
        <taxon>Alteromonadaceae</taxon>
        <taxon>Lacimicrobium</taxon>
    </lineage>
</organism>
<name>A0ABQ1R2I9_9ALTE</name>
<feature type="transmembrane region" description="Helical" evidence="1">
    <location>
        <begin position="270"/>
        <end position="290"/>
    </location>
</feature>
<feature type="transmembrane region" description="Helical" evidence="1">
    <location>
        <begin position="69"/>
        <end position="86"/>
    </location>
</feature>
<dbReference type="PANTHER" id="PTHR39084:SF1">
    <property type="entry name" value="DUF4010 DOMAIN-CONTAINING PROTEIN"/>
    <property type="match status" value="1"/>
</dbReference>
<keyword evidence="5" id="KW-1185">Reference proteome</keyword>
<sequence length="420" mass="44728">MPEYIYNSSFVLLGISLAIGLLIGIERGWKQRSAGDGKRIAGLRTYGLAGLAGGCSAIMLPFIGEPATGLLFLGFALAISMAYINRKQDSEDAGITGLVSLLLTYMLGMLAALEQVELAASAAIVTALLLRYKEMLHSWLHQLEDQELKAGLQLLLISIVLLPVLPDQGYGPWQVLNPYEIWWMVVLIAGISFIGYFAMKFAGTDKGIMLTALSAGLASSTALTLHFSRLARDQASLQRQLSAGILIACGTMFPRVLLVATLINPAILSLLWLPMTVMTLVIFIIAALLWRTRKLDQPTSLTRLLNPLELKSAVFFGALLVVILLLGELMQELFGDAGIYALALVSGIADVDPINLTLSRMSLGETQASVAVTGIVLAACSNSLVKSLMAVSIAGKAMLINVLGPLALAVVCGLASISVI</sequence>
<dbReference type="InterPro" id="IPR025105">
    <property type="entry name" value="DUF4010"/>
</dbReference>
<dbReference type="RefSeq" id="WP_099033210.1">
    <property type="nucleotide sequence ID" value="NZ_BMGJ01000002.1"/>
</dbReference>
<keyword evidence="1" id="KW-0472">Membrane</keyword>
<evidence type="ECO:0000313" key="5">
    <source>
        <dbReference type="Proteomes" id="UP000614272"/>
    </source>
</evidence>
<feature type="domain" description="MgtC/SapB/SrpB/YhiD N-terminal" evidence="2">
    <location>
        <begin position="13"/>
        <end position="138"/>
    </location>
</feature>
<evidence type="ECO:0000259" key="3">
    <source>
        <dbReference type="Pfam" id="PF13194"/>
    </source>
</evidence>
<evidence type="ECO:0000313" key="4">
    <source>
        <dbReference type="EMBL" id="GGD52821.1"/>
    </source>
</evidence>
<proteinExistence type="predicted"/>
<feature type="transmembrane region" description="Helical" evidence="1">
    <location>
        <begin position="46"/>
        <end position="63"/>
    </location>
</feature>
<evidence type="ECO:0000256" key="1">
    <source>
        <dbReference type="SAM" id="Phobius"/>
    </source>
</evidence>
<feature type="transmembrane region" description="Helical" evidence="1">
    <location>
        <begin position="181"/>
        <end position="199"/>
    </location>
</feature>
<dbReference type="InterPro" id="IPR049177">
    <property type="entry name" value="MgtC_SapB_SrpB_YhiD_N"/>
</dbReference>
<reference evidence="5" key="1">
    <citation type="journal article" date="2019" name="Int. J. Syst. Evol. Microbiol.">
        <title>The Global Catalogue of Microorganisms (GCM) 10K type strain sequencing project: providing services to taxonomists for standard genome sequencing and annotation.</title>
        <authorList>
            <consortium name="The Broad Institute Genomics Platform"/>
            <consortium name="The Broad Institute Genome Sequencing Center for Infectious Disease"/>
            <person name="Wu L."/>
            <person name="Ma J."/>
        </authorList>
    </citation>
    <scope>NUCLEOTIDE SEQUENCE [LARGE SCALE GENOMIC DNA]</scope>
    <source>
        <strain evidence="5">CGMCC 1.12923</strain>
    </source>
</reference>
<keyword evidence="1" id="KW-1133">Transmembrane helix</keyword>
<dbReference type="Pfam" id="PF02308">
    <property type="entry name" value="MgtC"/>
    <property type="match status" value="1"/>
</dbReference>
<comment type="caution">
    <text evidence="4">The sequence shown here is derived from an EMBL/GenBank/DDBJ whole genome shotgun (WGS) entry which is preliminary data.</text>
</comment>
<feature type="transmembrane region" description="Helical" evidence="1">
    <location>
        <begin position="6"/>
        <end position="25"/>
    </location>
</feature>
<protein>
    <submittedName>
        <fullName evidence="4">Membrane protein</fullName>
    </submittedName>
</protein>
<evidence type="ECO:0000259" key="2">
    <source>
        <dbReference type="Pfam" id="PF02308"/>
    </source>
</evidence>
<dbReference type="Pfam" id="PF13194">
    <property type="entry name" value="DUF4010"/>
    <property type="match status" value="1"/>
</dbReference>
<keyword evidence="1" id="KW-0812">Transmembrane</keyword>
<feature type="transmembrane region" description="Helical" evidence="1">
    <location>
        <begin position="368"/>
        <end position="385"/>
    </location>
</feature>
<feature type="domain" description="DUF4010" evidence="3">
    <location>
        <begin position="186"/>
        <end position="393"/>
    </location>
</feature>
<dbReference type="Proteomes" id="UP000614272">
    <property type="component" value="Unassembled WGS sequence"/>
</dbReference>
<dbReference type="EMBL" id="BMGJ01000002">
    <property type="protein sequence ID" value="GGD52821.1"/>
    <property type="molecule type" value="Genomic_DNA"/>
</dbReference>
<gene>
    <name evidence="4" type="ORF">GCM10011357_05880</name>
</gene>
<feature type="transmembrane region" description="Helical" evidence="1">
    <location>
        <begin position="93"/>
        <end position="112"/>
    </location>
</feature>
<dbReference type="PANTHER" id="PTHR39084">
    <property type="entry name" value="MEMBRANE PROTEIN-RELATED"/>
    <property type="match status" value="1"/>
</dbReference>
<feature type="transmembrane region" description="Helical" evidence="1">
    <location>
        <begin position="397"/>
        <end position="419"/>
    </location>
</feature>